<proteinExistence type="predicted"/>
<gene>
    <name evidence="1" type="ORF">LCGC14_0672500</name>
</gene>
<name>A0A0F9QQK9_9ZZZZ</name>
<comment type="caution">
    <text evidence="1">The sequence shown here is derived from an EMBL/GenBank/DDBJ whole genome shotgun (WGS) entry which is preliminary data.</text>
</comment>
<reference evidence="1" key="1">
    <citation type="journal article" date="2015" name="Nature">
        <title>Complex archaea that bridge the gap between prokaryotes and eukaryotes.</title>
        <authorList>
            <person name="Spang A."/>
            <person name="Saw J.H."/>
            <person name="Jorgensen S.L."/>
            <person name="Zaremba-Niedzwiedzka K."/>
            <person name="Martijn J."/>
            <person name="Lind A.E."/>
            <person name="van Eijk R."/>
            <person name="Schleper C."/>
            <person name="Guy L."/>
            <person name="Ettema T.J."/>
        </authorList>
    </citation>
    <scope>NUCLEOTIDE SEQUENCE</scope>
</reference>
<dbReference type="EMBL" id="LAZR01001328">
    <property type="protein sequence ID" value="KKN46480.1"/>
    <property type="molecule type" value="Genomic_DNA"/>
</dbReference>
<organism evidence="1">
    <name type="scientific">marine sediment metagenome</name>
    <dbReference type="NCBI Taxonomy" id="412755"/>
    <lineage>
        <taxon>unclassified sequences</taxon>
        <taxon>metagenomes</taxon>
        <taxon>ecological metagenomes</taxon>
    </lineage>
</organism>
<accession>A0A0F9QQK9</accession>
<protein>
    <submittedName>
        <fullName evidence="1">Uncharacterized protein</fullName>
    </submittedName>
</protein>
<sequence>MLPRIADLIRMLPPITAHRGLLSASGRTLPSSADGYQTGCIFQKTDGGSGSAFYVNEGSVTSSNFVVPGFGTTITAAAAGTLLDFVLETEWISGTMIRADFATSTTFTGSVIGMELDFGTNVAVGSEQSVTGVSVTLPQMTIDTASADLKGLQVAVTGAIAQTTSGTTTFRGVDIATPAITQTAGTVNTHGVYVTGGTITSGTAVGCELAGAWTTGLIINTCTGSAITCLDVITISPDAAGTLLDFELETQWVSGTLIRADFGSTTTFFGCNWYGS</sequence>
<evidence type="ECO:0000313" key="1">
    <source>
        <dbReference type="EMBL" id="KKN46480.1"/>
    </source>
</evidence>
<dbReference type="AlphaFoldDB" id="A0A0F9QQK9"/>